<dbReference type="EMBL" id="FQUU01000020">
    <property type="protein sequence ID" value="SHF84100.1"/>
    <property type="molecule type" value="Genomic_DNA"/>
</dbReference>
<dbReference type="Proteomes" id="UP000184048">
    <property type="component" value="Unassembled WGS sequence"/>
</dbReference>
<dbReference type="STRING" id="1121884.SAMN02745131_03672"/>
<dbReference type="SUPFAM" id="SSF102405">
    <property type="entry name" value="MCP/YpsA-like"/>
    <property type="match status" value="1"/>
</dbReference>
<dbReference type="AlphaFoldDB" id="A0A1M5EXT8"/>
<keyword evidence="3" id="KW-0203">Cytokinin biosynthesis</keyword>
<evidence type="ECO:0000256" key="3">
    <source>
        <dbReference type="RuleBase" id="RU363015"/>
    </source>
</evidence>
<protein>
    <recommendedName>
        <fullName evidence="3">Cytokinin riboside 5'-monophosphate phosphoribohydrolase</fullName>
        <ecNumber evidence="3">3.2.2.n1</ecNumber>
    </recommendedName>
</protein>
<dbReference type="PANTHER" id="PTHR31223">
    <property type="entry name" value="LOG FAMILY PROTEIN YJL055W"/>
    <property type="match status" value="1"/>
</dbReference>
<dbReference type="Pfam" id="PF03641">
    <property type="entry name" value="Lysine_decarbox"/>
    <property type="match status" value="1"/>
</dbReference>
<accession>A0A1M5EXT8</accession>
<dbReference type="InterPro" id="IPR005269">
    <property type="entry name" value="LOG"/>
</dbReference>
<comment type="similarity">
    <text evidence="2 3">Belongs to the LOG family.</text>
</comment>
<dbReference type="InterPro" id="IPR031100">
    <property type="entry name" value="LOG_fam"/>
</dbReference>
<proteinExistence type="inferred from homology"/>
<evidence type="ECO:0000313" key="4">
    <source>
        <dbReference type="EMBL" id="SHF84100.1"/>
    </source>
</evidence>
<keyword evidence="3" id="KW-0378">Hydrolase</keyword>
<dbReference type="RefSeq" id="WP_072836805.1">
    <property type="nucleotide sequence ID" value="NZ_FQUU01000020.1"/>
</dbReference>
<dbReference type="Gene3D" id="3.40.50.450">
    <property type="match status" value="1"/>
</dbReference>
<evidence type="ECO:0000313" key="5">
    <source>
        <dbReference type="Proteomes" id="UP000184048"/>
    </source>
</evidence>
<dbReference type="NCBIfam" id="TIGR00730">
    <property type="entry name" value="Rossman fold protein, TIGR00730 family"/>
    <property type="match status" value="1"/>
</dbReference>
<dbReference type="GO" id="GO:0009691">
    <property type="term" value="P:cytokinin biosynthetic process"/>
    <property type="evidence" value="ECO:0007669"/>
    <property type="project" value="UniProtKB-UniRule"/>
</dbReference>
<reference evidence="4 5" key="1">
    <citation type="submission" date="2016-11" db="EMBL/GenBank/DDBJ databases">
        <authorList>
            <person name="Jaros S."/>
            <person name="Januszkiewicz K."/>
            <person name="Wedrychowicz H."/>
        </authorList>
    </citation>
    <scope>NUCLEOTIDE SEQUENCE [LARGE SCALE GENOMIC DNA]</scope>
    <source>
        <strain evidence="4 5">DSM 18119</strain>
    </source>
</reference>
<sequence>MSKINKVAIFCGSKVGNNKLYVEHARIMAGILADKKLELIYGGGKNGIMGVVADTVMQQGGIVRGVIPQVLVGWEHQHDNISELLVVDDMHIRKRKLYELCDAAIILPGGFGTLDELFEIVTWNQLSIHDKKIFILNTAGFYDPLLTHMHHLEKEGFLYGGLDTMLTVLSEPNEFLHYID</sequence>
<evidence type="ECO:0000256" key="2">
    <source>
        <dbReference type="ARBA" id="ARBA00006763"/>
    </source>
</evidence>
<evidence type="ECO:0000256" key="1">
    <source>
        <dbReference type="ARBA" id="ARBA00000274"/>
    </source>
</evidence>
<dbReference type="EC" id="3.2.2.n1" evidence="3"/>
<comment type="catalytic activity">
    <reaction evidence="1">
        <text>AMP + H2O = D-ribose 5-phosphate + adenine</text>
        <dbReference type="Rhea" id="RHEA:20129"/>
        <dbReference type="ChEBI" id="CHEBI:15377"/>
        <dbReference type="ChEBI" id="CHEBI:16708"/>
        <dbReference type="ChEBI" id="CHEBI:78346"/>
        <dbReference type="ChEBI" id="CHEBI:456215"/>
        <dbReference type="EC" id="3.2.2.4"/>
    </reaction>
</comment>
<gene>
    <name evidence="4" type="ORF">SAMN02745131_03672</name>
</gene>
<dbReference type="GO" id="GO:0005829">
    <property type="term" value="C:cytosol"/>
    <property type="evidence" value="ECO:0007669"/>
    <property type="project" value="TreeGrafter"/>
</dbReference>
<keyword evidence="5" id="KW-1185">Reference proteome</keyword>
<organism evidence="4 5">
    <name type="scientific">Flavisolibacter ginsengisoli DSM 18119</name>
    <dbReference type="NCBI Taxonomy" id="1121884"/>
    <lineage>
        <taxon>Bacteria</taxon>
        <taxon>Pseudomonadati</taxon>
        <taxon>Bacteroidota</taxon>
        <taxon>Chitinophagia</taxon>
        <taxon>Chitinophagales</taxon>
        <taxon>Chitinophagaceae</taxon>
        <taxon>Flavisolibacter</taxon>
    </lineage>
</organism>
<dbReference type="GO" id="GO:0008714">
    <property type="term" value="F:AMP nucleosidase activity"/>
    <property type="evidence" value="ECO:0007669"/>
    <property type="project" value="UniProtKB-EC"/>
</dbReference>
<name>A0A1M5EXT8_9BACT</name>
<dbReference type="PANTHER" id="PTHR31223:SF70">
    <property type="entry name" value="LOG FAMILY PROTEIN YJL055W"/>
    <property type="match status" value="1"/>
</dbReference>